<keyword evidence="2" id="KW-1133">Transmembrane helix</keyword>
<accession>A0A1Q3EQS6</accession>
<keyword evidence="2" id="KW-0812">Transmembrane</keyword>
<name>A0A1Q3EQS6_LENED</name>
<evidence type="ECO:0000313" key="3">
    <source>
        <dbReference type="EMBL" id="GAW09553.1"/>
    </source>
</evidence>
<reference evidence="3 4" key="1">
    <citation type="submission" date="2016-08" db="EMBL/GenBank/DDBJ databases">
        <authorList>
            <consortium name="Lentinula edodes genome sequencing consortium"/>
            <person name="Sakamoto Y."/>
            <person name="Nakade K."/>
            <person name="Sato S."/>
            <person name="Yoshida Y."/>
            <person name="Miyazaki K."/>
            <person name="Natsume S."/>
            <person name="Konno N."/>
        </authorList>
    </citation>
    <scope>NUCLEOTIDE SEQUENCE [LARGE SCALE GENOMIC DNA]</scope>
    <source>
        <strain evidence="3 4">NBRC 111202</strain>
    </source>
</reference>
<feature type="transmembrane region" description="Helical" evidence="2">
    <location>
        <begin position="36"/>
        <end position="55"/>
    </location>
</feature>
<evidence type="ECO:0000256" key="2">
    <source>
        <dbReference type="SAM" id="Phobius"/>
    </source>
</evidence>
<evidence type="ECO:0000256" key="1">
    <source>
        <dbReference type="SAM" id="MobiDB-lite"/>
    </source>
</evidence>
<protein>
    <submittedName>
        <fullName evidence="3">Uncharacterized protein</fullName>
    </submittedName>
</protein>
<reference evidence="3 4" key="2">
    <citation type="submission" date="2017-02" db="EMBL/GenBank/DDBJ databases">
        <title>A genome survey and senescence transcriptome analysis in Lentinula edodes.</title>
        <authorList>
            <person name="Sakamoto Y."/>
            <person name="Nakade K."/>
            <person name="Sato S."/>
            <person name="Yoshida Y."/>
            <person name="Miyazaki K."/>
            <person name="Natsume S."/>
            <person name="Konno N."/>
        </authorList>
    </citation>
    <scope>NUCLEOTIDE SEQUENCE [LARGE SCALE GENOMIC DNA]</scope>
    <source>
        <strain evidence="3 4">NBRC 111202</strain>
    </source>
</reference>
<dbReference type="Proteomes" id="UP000188533">
    <property type="component" value="Unassembled WGS sequence"/>
</dbReference>
<proteinExistence type="predicted"/>
<organism evidence="3 4">
    <name type="scientific">Lentinula edodes</name>
    <name type="common">Shiitake mushroom</name>
    <name type="synonym">Lentinus edodes</name>
    <dbReference type="NCBI Taxonomy" id="5353"/>
    <lineage>
        <taxon>Eukaryota</taxon>
        <taxon>Fungi</taxon>
        <taxon>Dikarya</taxon>
        <taxon>Basidiomycota</taxon>
        <taxon>Agaricomycotina</taxon>
        <taxon>Agaricomycetes</taxon>
        <taxon>Agaricomycetidae</taxon>
        <taxon>Agaricales</taxon>
        <taxon>Marasmiineae</taxon>
        <taxon>Omphalotaceae</taxon>
        <taxon>Lentinula</taxon>
    </lineage>
</organism>
<keyword evidence="4" id="KW-1185">Reference proteome</keyword>
<sequence length="170" mass="18153">MPVYIRISRWNLTCLTPYLFPSLSHSLHKAPPIMKYFSFGALVVFLITGALAAPLPVEGGIEPIIEGRGGPGSSSWPPSWMKSSEDKPVLLARGGVGITERTLSGRGGPGSSSWPPSWMKSTEDKPTLLTRGGPGSSSWPPSWMKSSAKSSKSAAERRGGAGTNYTYTKE</sequence>
<feature type="compositionally biased region" description="Low complexity" evidence="1">
    <location>
        <begin position="136"/>
        <end position="153"/>
    </location>
</feature>
<dbReference type="AlphaFoldDB" id="A0A1Q3EQS6"/>
<dbReference type="EMBL" id="BDGU01001130">
    <property type="protein sequence ID" value="GAW09553.1"/>
    <property type="molecule type" value="Genomic_DNA"/>
</dbReference>
<keyword evidence="2" id="KW-0472">Membrane</keyword>
<feature type="region of interest" description="Disordered" evidence="1">
    <location>
        <begin position="98"/>
        <end position="170"/>
    </location>
</feature>
<comment type="caution">
    <text evidence="3">The sequence shown here is derived from an EMBL/GenBank/DDBJ whole genome shotgun (WGS) entry which is preliminary data.</text>
</comment>
<evidence type="ECO:0000313" key="4">
    <source>
        <dbReference type="Proteomes" id="UP000188533"/>
    </source>
</evidence>
<dbReference type="STRING" id="5353.A0A1Q3EQS6"/>
<gene>
    <name evidence="3" type="ORF">LENED_011716</name>
</gene>